<dbReference type="InterPro" id="IPR011990">
    <property type="entry name" value="TPR-like_helical_dom_sf"/>
</dbReference>
<dbReference type="EMBL" id="JAEPRA010000009">
    <property type="protein sequence ID" value="KAG2180690.1"/>
    <property type="molecule type" value="Genomic_DNA"/>
</dbReference>
<feature type="repeat" description="PPR" evidence="2">
    <location>
        <begin position="484"/>
        <end position="519"/>
    </location>
</feature>
<evidence type="ECO:0000256" key="3">
    <source>
        <dbReference type="SAM" id="MobiDB-lite"/>
    </source>
</evidence>
<evidence type="ECO:0000313" key="6">
    <source>
        <dbReference type="Proteomes" id="UP000612746"/>
    </source>
</evidence>
<reference evidence="5" key="1">
    <citation type="submission" date="2020-12" db="EMBL/GenBank/DDBJ databases">
        <title>Metabolic potential, ecology and presence of endohyphal bacteria is reflected in genomic diversity of Mucoromycotina.</title>
        <authorList>
            <person name="Muszewska A."/>
            <person name="Okrasinska A."/>
            <person name="Steczkiewicz K."/>
            <person name="Drgas O."/>
            <person name="Orlowska M."/>
            <person name="Perlinska-Lenart U."/>
            <person name="Aleksandrzak-Piekarczyk T."/>
            <person name="Szatraj K."/>
            <person name="Zielenkiewicz U."/>
            <person name="Pilsyk S."/>
            <person name="Malc E."/>
            <person name="Mieczkowski P."/>
            <person name="Kruszewska J.S."/>
            <person name="Biernat P."/>
            <person name="Pawlowska J."/>
        </authorList>
    </citation>
    <scope>NUCLEOTIDE SEQUENCE</scope>
    <source>
        <strain evidence="5">WA0000051536</strain>
    </source>
</reference>
<feature type="region of interest" description="Disordered" evidence="3">
    <location>
        <begin position="43"/>
        <end position="62"/>
    </location>
</feature>
<evidence type="ECO:0000313" key="5">
    <source>
        <dbReference type="EMBL" id="KAG2180690.1"/>
    </source>
</evidence>
<feature type="domain" description="Pentatricopeptide repeat-containing protein-mitochondrial" evidence="4">
    <location>
        <begin position="457"/>
        <end position="565"/>
    </location>
</feature>
<dbReference type="NCBIfam" id="TIGR00756">
    <property type="entry name" value="PPR"/>
    <property type="match status" value="1"/>
</dbReference>
<dbReference type="PANTHER" id="PTHR47936:SF1">
    <property type="entry name" value="PENTATRICOPEPTIDE REPEAT-CONTAINING PROTEIN GUN1, CHLOROPLASTIC"/>
    <property type="match status" value="1"/>
</dbReference>
<accession>A0A8H7PVU6</accession>
<name>A0A8H7PVU6_9FUNG</name>
<dbReference type="Proteomes" id="UP000612746">
    <property type="component" value="Unassembled WGS sequence"/>
</dbReference>
<organism evidence="5 6">
    <name type="scientific">Umbelopsis vinacea</name>
    <dbReference type="NCBI Taxonomy" id="44442"/>
    <lineage>
        <taxon>Eukaryota</taxon>
        <taxon>Fungi</taxon>
        <taxon>Fungi incertae sedis</taxon>
        <taxon>Mucoromycota</taxon>
        <taxon>Mucoromycotina</taxon>
        <taxon>Umbelopsidomycetes</taxon>
        <taxon>Umbelopsidales</taxon>
        <taxon>Umbelopsidaceae</taxon>
        <taxon>Umbelopsis</taxon>
    </lineage>
</organism>
<protein>
    <recommendedName>
        <fullName evidence="4">Pentatricopeptide repeat-containing protein-mitochondrial domain-containing protein</fullName>
    </recommendedName>
</protein>
<feature type="compositionally biased region" description="Polar residues" evidence="3">
    <location>
        <begin position="809"/>
        <end position="831"/>
    </location>
</feature>
<comment type="caution">
    <text evidence="5">The sequence shown here is derived from an EMBL/GenBank/DDBJ whole genome shotgun (WGS) entry which is preliminary data.</text>
</comment>
<feature type="compositionally biased region" description="Basic residues" evidence="3">
    <location>
        <begin position="793"/>
        <end position="807"/>
    </location>
</feature>
<evidence type="ECO:0000256" key="1">
    <source>
        <dbReference type="ARBA" id="ARBA00022737"/>
    </source>
</evidence>
<sequence length="831" mass="94826">MLCRRLSCRLWWLIRASTPPPRILRNPPFTRLYTTNALSNRITPISRPSVSPPQLLDKHSSESAHPIVQQLRTNLYHYTNKTVRLTKISNIARRSILRRERRKQLADLYGQLRQRPEVLRTIARRDMIALVNAFVPSQSIHGTHTAKQLTLQTIKILQDMEVFKVCRLNTQELELLIKLHVSIDEIHAAEAIAHRLEAKGPLSSGMREQLAIALARQGRVKESDAMCESTPNLKVCAEQVNTLLKMNQVSAAKAAIKTHHVTSPGRDVMDYGLDRLITHMVRESRDTIMAIHLFQRKRELGLSGASVARLITDRCMYTMQPDLAWSLLELAQSTDDQKSVVGIANGMVKQYVAKQNLTHAMEIYNNTRTGSKRRSLLPLVTRRDLMVALAHSNRVADAMILFRDLDKATPYRFSNGVYHTLLRGLIDGHAAKDVRYVYDRLQRRGIIPNLDTFHVLMTFCGRSGDTAFAQLVVQDMAKRGFTLSHKMYTSLMACYVQAGDSRSALAVFKMFMEQSEEKPDAHDFNVLLRTVLTPKVSAEVANQKIVSILENMKRLNVMTDDSTMMTLLQIYDKVAPQQADAMWSRIVSTGMLPNLKPVRVSNVMYTRMIQKVGVLAAAKHFFQMQQEPARVPLDGMTYKIFLDAATVSPATMALANKFYRDMRLRGIKPPLSVYENMISGWSRKWQISKAKRVMKDMEQDYQIRAGLSAWTRLTDGFLANNQIESLHKLVMQEMIAERGILPDAFLEQRMVKALKEHNLHTEVDEFLNTLTVIRQNKQRKALAKTSRDSSSRSPRRRLVRIPRRPHRPSTTQPTATTEPSDADQQYQTNHF</sequence>
<evidence type="ECO:0000256" key="2">
    <source>
        <dbReference type="PROSITE-ProRule" id="PRU00708"/>
    </source>
</evidence>
<dbReference type="AlphaFoldDB" id="A0A8H7PVU6"/>
<dbReference type="PROSITE" id="PS51375">
    <property type="entry name" value="PPR"/>
    <property type="match status" value="1"/>
</dbReference>
<proteinExistence type="predicted"/>
<keyword evidence="6" id="KW-1185">Reference proteome</keyword>
<dbReference type="Gene3D" id="1.25.40.10">
    <property type="entry name" value="Tetratricopeptide repeat domain"/>
    <property type="match status" value="2"/>
</dbReference>
<feature type="region of interest" description="Disordered" evidence="3">
    <location>
        <begin position="778"/>
        <end position="831"/>
    </location>
</feature>
<dbReference type="Pfam" id="PF23276">
    <property type="entry name" value="TPR_24"/>
    <property type="match status" value="1"/>
</dbReference>
<dbReference type="PANTHER" id="PTHR47936">
    <property type="entry name" value="PPR_LONG DOMAIN-CONTAINING PROTEIN"/>
    <property type="match status" value="1"/>
</dbReference>
<gene>
    <name evidence="5" type="ORF">INT44_003697</name>
</gene>
<dbReference type="InterPro" id="IPR002885">
    <property type="entry name" value="PPR_rpt"/>
</dbReference>
<dbReference type="InterPro" id="IPR057027">
    <property type="entry name" value="TPR_mt"/>
</dbReference>
<evidence type="ECO:0000259" key="4">
    <source>
        <dbReference type="Pfam" id="PF23276"/>
    </source>
</evidence>
<keyword evidence="1" id="KW-0677">Repeat</keyword>
<dbReference type="Pfam" id="PF01535">
    <property type="entry name" value="PPR"/>
    <property type="match status" value="1"/>
</dbReference>
<dbReference type="OrthoDB" id="185373at2759"/>